<protein>
    <submittedName>
        <fullName evidence="1">Uncharacterized protein</fullName>
    </submittedName>
</protein>
<dbReference type="Gene3D" id="3.60.10.10">
    <property type="entry name" value="Endonuclease/exonuclease/phosphatase"/>
    <property type="match status" value="1"/>
</dbReference>
<dbReference type="Proteomes" id="UP000277204">
    <property type="component" value="Unassembled WGS sequence"/>
</dbReference>
<organism evidence="1 2">
    <name type="scientific">Schistosoma margrebowiei</name>
    <dbReference type="NCBI Taxonomy" id="48269"/>
    <lineage>
        <taxon>Eukaryota</taxon>
        <taxon>Metazoa</taxon>
        <taxon>Spiralia</taxon>
        <taxon>Lophotrochozoa</taxon>
        <taxon>Platyhelminthes</taxon>
        <taxon>Trematoda</taxon>
        <taxon>Digenea</taxon>
        <taxon>Strigeidida</taxon>
        <taxon>Schistosomatoidea</taxon>
        <taxon>Schistosomatidae</taxon>
        <taxon>Schistosoma</taxon>
    </lineage>
</organism>
<dbReference type="InterPro" id="IPR036691">
    <property type="entry name" value="Endo/exonu/phosph_ase_sf"/>
</dbReference>
<keyword evidence="2" id="KW-1185">Reference proteome</keyword>
<dbReference type="SUPFAM" id="SSF56219">
    <property type="entry name" value="DNase I-like"/>
    <property type="match status" value="1"/>
</dbReference>
<evidence type="ECO:0000313" key="2">
    <source>
        <dbReference type="Proteomes" id="UP000277204"/>
    </source>
</evidence>
<gene>
    <name evidence="1" type="ORF">SMRZ_LOCUS19095</name>
</gene>
<reference evidence="1 2" key="1">
    <citation type="submission" date="2018-11" db="EMBL/GenBank/DDBJ databases">
        <authorList>
            <consortium name="Pathogen Informatics"/>
        </authorList>
    </citation>
    <scope>NUCLEOTIDE SEQUENCE [LARGE SCALE GENOMIC DNA]</scope>
    <source>
        <strain evidence="1 2">Zambia</strain>
    </source>
</reference>
<dbReference type="EMBL" id="UZAI01017856">
    <property type="protein sequence ID" value="VDP30400.1"/>
    <property type="molecule type" value="Genomic_DNA"/>
</dbReference>
<name>A0A183MSS0_9TREM</name>
<proteinExistence type="predicted"/>
<evidence type="ECO:0000313" key="1">
    <source>
        <dbReference type="EMBL" id="VDP30400.1"/>
    </source>
</evidence>
<accession>A0A183MSS0</accession>
<dbReference type="AlphaFoldDB" id="A0A183MSS0"/>
<sequence length="142" mass="16393">MLLLITRATNNFGKLNARTMWETGRVIQRSAEMKRYNLELLGISETHWTKFGEQTLASGELLLFTGHGKENAPYTQRVALMLYKQAKNALIGLESHRPRIIKAYFKTKKEGITMNVIQCYAPTNDYNEDDKDQFYNTLQSIL</sequence>